<dbReference type="Proteomes" id="UP000076881">
    <property type="component" value="Unassembled WGS sequence"/>
</dbReference>
<dbReference type="PANTHER" id="PTHR10622:SF12">
    <property type="entry name" value="HET DOMAIN-CONTAINING PROTEIN"/>
    <property type="match status" value="1"/>
</dbReference>
<evidence type="ECO:0000259" key="1">
    <source>
        <dbReference type="Pfam" id="PF06985"/>
    </source>
</evidence>
<reference evidence="2 3" key="1">
    <citation type="journal article" date="2016" name="Genome Biol. Evol.">
        <title>Divergent and convergent evolution of fungal pathogenicity.</title>
        <authorList>
            <person name="Shang Y."/>
            <person name="Xiao G."/>
            <person name="Zheng P."/>
            <person name="Cen K."/>
            <person name="Zhan S."/>
            <person name="Wang C."/>
        </authorList>
    </citation>
    <scope>NUCLEOTIDE SEQUENCE [LARGE SCALE GENOMIC DNA]</scope>
    <source>
        <strain evidence="2 3">RCEF 1005</strain>
    </source>
</reference>
<sequence length="428" mass="48169">MRLVNVTTLDIEEFFGEDVPEYAILSHTWGPQEVTLQEWSRRHEPSVSSKSGYQKILSACRLASAHHLRYVWVDTSCIDKTSSAELSEAINSMFDWYSDAQVCFVHLQDVVFGPAASAASPDLTALFKSSRWFTRGWTLQELLAPEFLRFYDRDWTHMTDKKLCLDALSLVTSIPAQVLECQRNIRGASTAQRMSWLSRRKTKRREDMAYCMFGIFGVNLPLMYGEGDRAFTRLQEELIRSYYDHTIFCWSWPELVVRPEWLSALAPCAAAFANSGKYVQRPGAGIGKLLNEYSVTNVGIRIQLPILCSSSVAYYAFLDAYVEGMGAETSVAIPLQRPSTSWISETIFWRAKYPDGPVVLPHSWAGASLGVRLAKPGTQPADHGYSDYALALLPDQGTDYWPRISHSRFAVLALESLHGANSSNNMVQ</sequence>
<accession>A0A162K183</accession>
<feature type="domain" description="Heterokaryon incompatibility" evidence="1">
    <location>
        <begin position="22"/>
        <end position="108"/>
    </location>
</feature>
<keyword evidence="3" id="KW-1185">Reference proteome</keyword>
<dbReference type="AlphaFoldDB" id="A0A162K183"/>
<gene>
    <name evidence="2" type="ORF">LEL_06176</name>
</gene>
<dbReference type="EMBL" id="AZHF01000004">
    <property type="protein sequence ID" value="OAA76492.1"/>
    <property type="molecule type" value="Genomic_DNA"/>
</dbReference>
<dbReference type="STRING" id="1081108.A0A162K183"/>
<dbReference type="Pfam" id="PF06985">
    <property type="entry name" value="HET"/>
    <property type="match status" value="1"/>
</dbReference>
<organism evidence="2 3">
    <name type="scientific">Akanthomyces lecanii RCEF 1005</name>
    <dbReference type="NCBI Taxonomy" id="1081108"/>
    <lineage>
        <taxon>Eukaryota</taxon>
        <taxon>Fungi</taxon>
        <taxon>Dikarya</taxon>
        <taxon>Ascomycota</taxon>
        <taxon>Pezizomycotina</taxon>
        <taxon>Sordariomycetes</taxon>
        <taxon>Hypocreomycetidae</taxon>
        <taxon>Hypocreales</taxon>
        <taxon>Cordycipitaceae</taxon>
        <taxon>Akanthomyces</taxon>
        <taxon>Cordyceps confragosa</taxon>
    </lineage>
</organism>
<proteinExistence type="predicted"/>
<name>A0A162K183_CORDF</name>
<evidence type="ECO:0000313" key="3">
    <source>
        <dbReference type="Proteomes" id="UP000076881"/>
    </source>
</evidence>
<dbReference type="OrthoDB" id="194358at2759"/>
<protein>
    <submittedName>
        <fullName evidence="2">HET domain protein</fullName>
    </submittedName>
</protein>
<evidence type="ECO:0000313" key="2">
    <source>
        <dbReference type="EMBL" id="OAA76492.1"/>
    </source>
</evidence>
<comment type="caution">
    <text evidence="2">The sequence shown here is derived from an EMBL/GenBank/DDBJ whole genome shotgun (WGS) entry which is preliminary data.</text>
</comment>
<dbReference type="InterPro" id="IPR010730">
    <property type="entry name" value="HET"/>
</dbReference>
<dbReference type="PANTHER" id="PTHR10622">
    <property type="entry name" value="HET DOMAIN-CONTAINING PROTEIN"/>
    <property type="match status" value="1"/>
</dbReference>